<sequence length="1227" mass="134099">MLEFNQSTEASDPGPCGNFSAQYLCMCDFHGLPFREDVAWDVDTIYLSHDTKELSLLDFDHLEGRDLVPIVSALCYNAWFTKFRASNVKLASEALEQVLQMMKRSVSLEELYLDSTGIKWEFAHKLSMTLIANPNSPLNSLDLSNNLIEDKGVGQLCGPLGKLHKGLSHLNLARTGITAKGVNTLAHALSLNRSMPSNLTYLNLSDNVFKDDINNLYNYLAQPNSLVHLDLSGTECALETVFGALLRGCTQKLEVLNLSRNVYSSKKSKEVLVPPSFKTFFSSTVALRHLNMANVRMPMEALKAMLLGLACNEILTEVWLDLSCNDLKTQGALVLESCLPGIRCLYSLDISENNFDQDLANIVVAVGKNQSIKRLSIGRNFTNMKTKHITRVMEAVVQLIQEKDSSLEYLSLADSKLRGELCLVINALGSNQCLTSIDITGNYMGLNGAKTLAKALQINSKLKSILWDRNSTPAQGFQDIAYALEKNFTLRYMPCPVIDVTLAMKIAPDRTEAAWKKISELLHRNVSPNKHSNSQAFRLQQGFLLSSTQQMVDRWMLHLQDVIRTAQASSSEDITCDEEVLKAEGYLKDASSAKQLLTRLHDVVLQQEEAGNPIEIKLQGCVDEMEKTVNAYLKGTASNMLKCIEDQCPTIMSDEKVRKEIEDICRSRQHFPQEVLQRAILDQAGTDILNRISEINLTIAAHVSDRIVDEVIESLPRSHRDLVDKLNRQRSSTPDVLRSGLRPDSHSGDTHCDQDSVSESSDSPLATPKLPIKRKSINCRKLRPQSVVDSVEGIAADDIPDLLPKGSETDSLPNLSPTSEKLEHLGKARPKRPKTHAPTRPCLQAPENREPPLSEGLDCFFKRHPSSSTPTLSPDSEDAGLKSDSSTSASSSILITESKPLEKSPSDTKDTEKRSFMKGISSLFSRASSSSSESMVVQKSKQESKDTVSSIISSSMSAYTSVKSRHEIDVHENENGEMVTEVRVSETTRVSGKEKFGVGPGSVILAEMKALQEKRTSGGAPSKGSVSEDKGLGPIESPKDTGPFPAVRLKPTGLAESLRSPTEYYPREKSCTSPSENVPSSPQLSTPGSSPKTVTALKSGRPPPPVAPKPRPKSMIGTMESRLSGEFSGDEVVRTRARTPDEADSLDNSNKSSEGASWKRAMVYSKDSPDASLASSAASTATSRAAFFAGSSLRATGMAASSGAKEKAEGDLEVMPSAPPSDDIVNV</sequence>
<feature type="compositionally biased region" description="Polar residues" evidence="1">
    <location>
        <begin position="809"/>
        <end position="819"/>
    </location>
</feature>
<feature type="compositionally biased region" description="Basic and acidic residues" evidence="1">
    <location>
        <begin position="741"/>
        <end position="754"/>
    </location>
</feature>
<feature type="region of interest" description="Disordered" evidence="1">
    <location>
        <begin position="1009"/>
        <end position="1158"/>
    </location>
</feature>
<dbReference type="InterPro" id="IPR001611">
    <property type="entry name" value="Leu-rich_rpt"/>
</dbReference>
<dbReference type="SMART" id="SM00368">
    <property type="entry name" value="LRR_RI"/>
    <property type="match status" value="4"/>
</dbReference>
<feature type="compositionally biased region" description="Basic and acidic residues" evidence="1">
    <location>
        <begin position="1131"/>
        <end position="1141"/>
    </location>
</feature>
<feature type="compositionally biased region" description="Polar residues" evidence="1">
    <location>
        <begin position="1146"/>
        <end position="1155"/>
    </location>
</feature>
<evidence type="ECO:0000259" key="2">
    <source>
        <dbReference type="Pfam" id="PF16000"/>
    </source>
</evidence>
<feature type="region of interest" description="Disordered" evidence="1">
    <location>
        <begin position="725"/>
        <end position="772"/>
    </location>
</feature>
<evidence type="ECO:0000256" key="1">
    <source>
        <dbReference type="SAM" id="MobiDB-lite"/>
    </source>
</evidence>
<name>A0A1E1X5T2_9ACAR</name>
<protein>
    <submittedName>
        <fullName evidence="3">Putative myosin-i-binding protein</fullName>
    </submittedName>
</protein>
<dbReference type="PANTHER" id="PTHR24112:SF66">
    <property type="entry name" value="LEUCINE-RICH REPEAT, ISOFORM F"/>
    <property type="match status" value="1"/>
</dbReference>
<feature type="compositionally biased region" description="Polar residues" evidence="1">
    <location>
        <begin position="755"/>
        <end position="764"/>
    </location>
</feature>
<dbReference type="SUPFAM" id="SSF52047">
    <property type="entry name" value="RNI-like"/>
    <property type="match status" value="2"/>
</dbReference>
<dbReference type="GO" id="GO:0005886">
    <property type="term" value="C:plasma membrane"/>
    <property type="evidence" value="ECO:0007669"/>
    <property type="project" value="TreeGrafter"/>
</dbReference>
<dbReference type="Pfam" id="PF13516">
    <property type="entry name" value="LRR_6"/>
    <property type="match status" value="3"/>
</dbReference>
<reference evidence="3" key="1">
    <citation type="journal article" date="2017" name="Front. Cell. Infect. Microbiol.">
        <title>The Distinct Transcriptional Response of the Midgut of Amblyomma sculptum and Amblyomma aureolatum Ticks to Rickettsia rickettsii Correlates to Their Differences in Susceptibility to Infection.</title>
        <authorList>
            <person name="Martins L.A."/>
            <person name="Galletti M.F.B.M."/>
            <person name="Ribeiro J.M."/>
            <person name="Fujita A."/>
            <person name="Costa F.B."/>
            <person name="Labruna M.B."/>
            <person name="Daffre S."/>
            <person name="Fogaca A.C."/>
        </authorList>
    </citation>
    <scope>NUCLEOTIDE SEQUENCE</scope>
</reference>
<dbReference type="GO" id="GO:0016477">
    <property type="term" value="P:cell migration"/>
    <property type="evidence" value="ECO:0007669"/>
    <property type="project" value="TreeGrafter"/>
</dbReference>
<feature type="compositionally biased region" description="Low complexity" evidence="1">
    <location>
        <begin position="882"/>
        <end position="898"/>
    </location>
</feature>
<feature type="compositionally biased region" description="Low complexity" evidence="1">
    <location>
        <begin position="921"/>
        <end position="934"/>
    </location>
</feature>
<accession>A0A1E1X5T2</accession>
<dbReference type="GO" id="GO:0034315">
    <property type="term" value="P:regulation of Arp2/3 complex-mediated actin nucleation"/>
    <property type="evidence" value="ECO:0007669"/>
    <property type="project" value="TreeGrafter"/>
</dbReference>
<dbReference type="InterPro" id="IPR031943">
    <property type="entry name" value="CARMIL_C"/>
</dbReference>
<organism evidence="3">
    <name type="scientific">Amblyomma aureolatum</name>
    <dbReference type="NCBI Taxonomy" id="187763"/>
    <lineage>
        <taxon>Eukaryota</taxon>
        <taxon>Metazoa</taxon>
        <taxon>Ecdysozoa</taxon>
        <taxon>Arthropoda</taxon>
        <taxon>Chelicerata</taxon>
        <taxon>Arachnida</taxon>
        <taxon>Acari</taxon>
        <taxon>Parasitiformes</taxon>
        <taxon>Ixodida</taxon>
        <taxon>Ixodoidea</taxon>
        <taxon>Ixodidae</taxon>
        <taxon>Amblyomminae</taxon>
        <taxon>Amblyomma</taxon>
    </lineage>
</organism>
<dbReference type="GO" id="GO:0030027">
    <property type="term" value="C:lamellipodium"/>
    <property type="evidence" value="ECO:0007669"/>
    <property type="project" value="TreeGrafter"/>
</dbReference>
<feature type="region of interest" description="Disordered" evidence="1">
    <location>
        <begin position="798"/>
        <end position="956"/>
    </location>
</feature>
<dbReference type="InterPro" id="IPR051279">
    <property type="entry name" value="PP1-Reg/Actin-Interact_Protein"/>
</dbReference>
<dbReference type="Gene3D" id="3.80.10.10">
    <property type="entry name" value="Ribonuclease Inhibitor"/>
    <property type="match status" value="1"/>
</dbReference>
<dbReference type="PANTHER" id="PTHR24112">
    <property type="entry name" value="LEUCINE-RICH REPEAT, ISOFORM F-RELATED"/>
    <property type="match status" value="1"/>
</dbReference>
<proteinExistence type="evidence at transcript level"/>
<feature type="compositionally biased region" description="Polar residues" evidence="1">
    <location>
        <begin position="1071"/>
        <end position="1093"/>
    </location>
</feature>
<feature type="domain" description="CARMIL C-terminal" evidence="2">
    <location>
        <begin position="645"/>
        <end position="892"/>
    </location>
</feature>
<feature type="compositionally biased region" description="Basic and acidic residues" evidence="1">
    <location>
        <begin position="899"/>
        <end position="915"/>
    </location>
</feature>
<dbReference type="InterPro" id="IPR032675">
    <property type="entry name" value="LRR_dom_sf"/>
</dbReference>
<dbReference type="AlphaFoldDB" id="A0A1E1X5T2"/>
<feature type="compositionally biased region" description="Basic residues" evidence="1">
    <location>
        <begin position="827"/>
        <end position="837"/>
    </location>
</feature>
<dbReference type="EMBL" id="GFAC01004777">
    <property type="protein sequence ID" value="JAT94411.1"/>
    <property type="molecule type" value="mRNA"/>
</dbReference>
<dbReference type="Pfam" id="PF16000">
    <property type="entry name" value="CARMIL_C"/>
    <property type="match status" value="1"/>
</dbReference>
<evidence type="ECO:0000313" key="3">
    <source>
        <dbReference type="EMBL" id="JAT94411.1"/>
    </source>
</evidence>
<feature type="region of interest" description="Disordered" evidence="1">
    <location>
        <begin position="1195"/>
        <end position="1227"/>
    </location>
</feature>